<feature type="transmembrane region" description="Helical" evidence="1">
    <location>
        <begin position="12"/>
        <end position="35"/>
    </location>
</feature>
<sequence>MTVREATTVPRWILVTGLVLLLLPIAFLGWWCITYRCNFFTGIIMQNYEIFFVLPYGAVFAYFLVVTLESSRGKIEVEFGGLKFKGAAAPIVFWILIFLALILAMKAFWQQLPPTEFKCAPATVEKHPEWVGP</sequence>
<evidence type="ECO:0000256" key="1">
    <source>
        <dbReference type="SAM" id="Phobius"/>
    </source>
</evidence>
<proteinExistence type="predicted"/>
<name>A0ABW7HI89_9BURK</name>
<feature type="transmembrane region" description="Helical" evidence="1">
    <location>
        <begin position="88"/>
        <end position="109"/>
    </location>
</feature>
<organism evidence="2 3">
    <name type="scientific">Pelomonas candidula</name>
    <dbReference type="NCBI Taxonomy" id="3299025"/>
    <lineage>
        <taxon>Bacteria</taxon>
        <taxon>Pseudomonadati</taxon>
        <taxon>Pseudomonadota</taxon>
        <taxon>Betaproteobacteria</taxon>
        <taxon>Burkholderiales</taxon>
        <taxon>Sphaerotilaceae</taxon>
        <taxon>Roseateles</taxon>
    </lineage>
</organism>
<comment type="caution">
    <text evidence="2">The sequence shown here is derived from an EMBL/GenBank/DDBJ whole genome shotgun (WGS) entry which is preliminary data.</text>
</comment>
<accession>A0ABW7HI89</accession>
<dbReference type="Proteomes" id="UP001606134">
    <property type="component" value="Unassembled WGS sequence"/>
</dbReference>
<keyword evidence="1" id="KW-1133">Transmembrane helix</keyword>
<dbReference type="RefSeq" id="WP_394416008.1">
    <property type="nucleotide sequence ID" value="NZ_JBIGIC010000014.1"/>
</dbReference>
<protein>
    <submittedName>
        <fullName evidence="2">Uncharacterized protein</fullName>
    </submittedName>
</protein>
<feature type="transmembrane region" description="Helical" evidence="1">
    <location>
        <begin position="47"/>
        <end position="68"/>
    </location>
</feature>
<keyword evidence="1" id="KW-0812">Transmembrane</keyword>
<keyword evidence="3" id="KW-1185">Reference proteome</keyword>
<gene>
    <name evidence="2" type="ORF">ACG04R_23245</name>
</gene>
<evidence type="ECO:0000313" key="2">
    <source>
        <dbReference type="EMBL" id="MFG6489611.1"/>
    </source>
</evidence>
<dbReference type="EMBL" id="JBIGIC010000014">
    <property type="protein sequence ID" value="MFG6489611.1"/>
    <property type="molecule type" value="Genomic_DNA"/>
</dbReference>
<reference evidence="2 3" key="1">
    <citation type="submission" date="2024-08" db="EMBL/GenBank/DDBJ databases">
        <authorList>
            <person name="Lu H."/>
        </authorList>
    </citation>
    <scope>NUCLEOTIDE SEQUENCE [LARGE SCALE GENOMIC DNA]</scope>
    <source>
        <strain evidence="2 3">BYS78W</strain>
    </source>
</reference>
<evidence type="ECO:0000313" key="3">
    <source>
        <dbReference type="Proteomes" id="UP001606134"/>
    </source>
</evidence>
<keyword evidence="1" id="KW-0472">Membrane</keyword>